<name>A0ABR3PPY0_9PEZI</name>
<dbReference type="SUPFAM" id="SSF49447">
    <property type="entry name" value="Second domain of Mu2 adaptin subunit (ap50) of ap2 adaptor"/>
    <property type="match status" value="1"/>
</dbReference>
<dbReference type="PROSITE" id="PS51072">
    <property type="entry name" value="MHD"/>
    <property type="match status" value="1"/>
</dbReference>
<dbReference type="Pfam" id="PF00928">
    <property type="entry name" value="Adap_comp_sub"/>
    <property type="match status" value="1"/>
</dbReference>
<dbReference type="PRINTS" id="PR00314">
    <property type="entry name" value="CLATHRINADPT"/>
</dbReference>
<gene>
    <name evidence="7" type="ORF">AAFC00_001721</name>
</gene>
<proteinExistence type="predicted"/>
<keyword evidence="2" id="KW-0813">Transport</keyword>
<dbReference type="PANTHER" id="PTHR10529">
    <property type="entry name" value="AP COMPLEX SUBUNIT MU"/>
    <property type="match status" value="1"/>
</dbReference>
<sequence length="582" mass="61072">MATGQFRSSAIEAVYIFNEHNTPILSHIYTGRPPPPSVVLPQYLSHAAPRPSCIYLPNTNPPTLLFSIVQDNLLFLCPSSTEVEPLLVLEFLHRVADALEEFLGAPLLASRIESSYDVVAQLMTEVCDAGLIAGTEANALRDAVETPTWMGKLLGGVGLTGTPPALNSSSAGIAGLSNPSLTNPALSSAGSQIPWRRSNVRHTSNELYVDLVETICAIFAPSGRPLSAFANGSIACTSKVSGVPDLLLTLTTGGSGGGAAGGDKGTKVRRTMERPVFHPCVRLARWREHGELSFVPPDGRFVLAGYEVDLLDSAAISSPFDAKASTLNLPASVEVKTGLGAAGLDFEVRLTVNHRSFSTGAAGSGGGSGGSSSSIGNNGLGSAQASLSNHLGRPTVAGVRSLSGDSKQPLIEDVTVTIPIPTTVRSISDLRPSKGEAHWSPGDTAVEWKLNAKQVATLNSSAGAILRCSVVGAADDDEDDENEDSQGGALRLSNGVKADTYDYDDDAMQKQRQQKQKQRQNAILMPTSASLGFSVKGWLASGLRVDGLIIDTKRSKGIGEGLRPYKGVKYLTVSKGGVEVRC</sequence>
<organism evidence="7 8">
    <name type="scientific">Neodothiora populina</name>
    <dbReference type="NCBI Taxonomy" id="2781224"/>
    <lineage>
        <taxon>Eukaryota</taxon>
        <taxon>Fungi</taxon>
        <taxon>Dikarya</taxon>
        <taxon>Ascomycota</taxon>
        <taxon>Pezizomycotina</taxon>
        <taxon>Dothideomycetes</taxon>
        <taxon>Dothideomycetidae</taxon>
        <taxon>Dothideales</taxon>
        <taxon>Dothioraceae</taxon>
        <taxon>Neodothiora</taxon>
    </lineage>
</organism>
<evidence type="ECO:0000313" key="8">
    <source>
        <dbReference type="Proteomes" id="UP001562354"/>
    </source>
</evidence>
<evidence type="ECO:0000259" key="6">
    <source>
        <dbReference type="PROSITE" id="PS51072"/>
    </source>
</evidence>
<protein>
    <recommendedName>
        <fullName evidence="6">MHD domain-containing protein</fullName>
    </recommendedName>
</protein>
<keyword evidence="3" id="KW-0653">Protein transport</keyword>
<dbReference type="Gene3D" id="2.60.40.1170">
    <property type="entry name" value="Mu homology domain, subdomain B"/>
    <property type="match status" value="1"/>
</dbReference>
<dbReference type="SUPFAM" id="SSF64356">
    <property type="entry name" value="SNARE-like"/>
    <property type="match status" value="1"/>
</dbReference>
<dbReference type="CDD" id="cd14837">
    <property type="entry name" value="AP3_Mu_N"/>
    <property type="match status" value="1"/>
</dbReference>
<dbReference type="GeneID" id="95975424"/>
<dbReference type="InterPro" id="IPR028565">
    <property type="entry name" value="MHD"/>
</dbReference>
<accession>A0ABR3PPY0</accession>
<dbReference type="InterPro" id="IPR011012">
    <property type="entry name" value="Longin-like_dom_sf"/>
</dbReference>
<keyword evidence="8" id="KW-1185">Reference proteome</keyword>
<comment type="caution">
    <text evidence="7">The sequence shown here is derived from an EMBL/GenBank/DDBJ whole genome shotgun (WGS) entry which is preliminary data.</text>
</comment>
<dbReference type="InterPro" id="IPR050431">
    <property type="entry name" value="Adaptor_comp_med_subunit"/>
</dbReference>
<feature type="region of interest" description="Disordered" evidence="5">
    <location>
        <begin position="359"/>
        <end position="379"/>
    </location>
</feature>
<dbReference type="InterPro" id="IPR036168">
    <property type="entry name" value="AP2_Mu_C_sf"/>
</dbReference>
<evidence type="ECO:0000256" key="1">
    <source>
        <dbReference type="ARBA" id="ARBA00004308"/>
    </source>
</evidence>
<keyword evidence="4" id="KW-0472">Membrane</keyword>
<evidence type="ECO:0000256" key="5">
    <source>
        <dbReference type="SAM" id="MobiDB-lite"/>
    </source>
</evidence>
<evidence type="ECO:0000256" key="4">
    <source>
        <dbReference type="ARBA" id="ARBA00023136"/>
    </source>
</evidence>
<evidence type="ECO:0000256" key="2">
    <source>
        <dbReference type="ARBA" id="ARBA00022448"/>
    </source>
</evidence>
<dbReference type="InterPro" id="IPR001392">
    <property type="entry name" value="Clathrin_mu"/>
</dbReference>
<dbReference type="Proteomes" id="UP001562354">
    <property type="component" value="Unassembled WGS sequence"/>
</dbReference>
<reference evidence="7 8" key="1">
    <citation type="submission" date="2024-07" db="EMBL/GenBank/DDBJ databases">
        <title>Draft sequence of the Neodothiora populina.</title>
        <authorList>
            <person name="Drown D.D."/>
            <person name="Schuette U.S."/>
            <person name="Buechlein A.B."/>
            <person name="Rusch D.R."/>
            <person name="Winton L.W."/>
            <person name="Adams G.A."/>
        </authorList>
    </citation>
    <scope>NUCLEOTIDE SEQUENCE [LARGE SCALE GENOMIC DNA]</scope>
    <source>
        <strain evidence="7 8">CPC 39397</strain>
    </source>
</reference>
<dbReference type="Gene3D" id="3.30.450.60">
    <property type="match status" value="1"/>
</dbReference>
<comment type="subcellular location">
    <subcellularLocation>
        <location evidence="1">Endomembrane system</location>
    </subcellularLocation>
</comment>
<feature type="domain" description="MHD" evidence="6">
    <location>
        <begin position="204"/>
        <end position="581"/>
    </location>
</feature>
<dbReference type="RefSeq" id="XP_069204458.1">
    <property type="nucleotide sequence ID" value="XM_069340944.1"/>
</dbReference>
<dbReference type="EMBL" id="JBFMKM010000001">
    <property type="protein sequence ID" value="KAL1311609.1"/>
    <property type="molecule type" value="Genomic_DNA"/>
</dbReference>
<evidence type="ECO:0000256" key="3">
    <source>
        <dbReference type="ARBA" id="ARBA00022927"/>
    </source>
</evidence>
<evidence type="ECO:0000313" key="7">
    <source>
        <dbReference type="EMBL" id="KAL1311609.1"/>
    </source>
</evidence>